<evidence type="ECO:0000256" key="7">
    <source>
        <dbReference type="ARBA" id="ARBA00023137"/>
    </source>
</evidence>
<dbReference type="PANTHER" id="PTHR32309:SF13">
    <property type="entry name" value="FERRIC ENTEROBACTIN TRANSPORT PROTEIN FEPE"/>
    <property type="match status" value="1"/>
</dbReference>
<dbReference type="CDD" id="cd05387">
    <property type="entry name" value="BY-kinase"/>
    <property type="match status" value="1"/>
</dbReference>
<dbReference type="Proteomes" id="UP000078454">
    <property type="component" value="Unassembled WGS sequence"/>
</dbReference>
<protein>
    <recommendedName>
        <fullName evidence="2">non-specific protein-tyrosine kinase</fullName>
        <ecNumber evidence="2">2.7.10.2</ecNumber>
    </recommendedName>
</protein>
<dbReference type="OrthoDB" id="9794577at2"/>
<dbReference type="FunFam" id="3.40.50.300:FF:000527">
    <property type="entry name" value="Tyrosine-protein kinase etk"/>
    <property type="match status" value="1"/>
</dbReference>
<organism evidence="10 11">
    <name type="scientific">Paenibacillus oryzisoli</name>
    <dbReference type="NCBI Taxonomy" id="1850517"/>
    <lineage>
        <taxon>Bacteria</taxon>
        <taxon>Bacillati</taxon>
        <taxon>Bacillota</taxon>
        <taxon>Bacilli</taxon>
        <taxon>Bacillales</taxon>
        <taxon>Paenibacillaceae</taxon>
        <taxon>Paenibacillus</taxon>
    </lineage>
</organism>
<dbReference type="PANTHER" id="PTHR32309">
    <property type="entry name" value="TYROSINE-PROTEIN KINASE"/>
    <property type="match status" value="1"/>
</dbReference>
<gene>
    <name evidence="10" type="ORF">A8708_07010</name>
</gene>
<evidence type="ECO:0000256" key="3">
    <source>
        <dbReference type="ARBA" id="ARBA00022679"/>
    </source>
</evidence>
<dbReference type="AlphaFoldDB" id="A0A198ALD2"/>
<evidence type="ECO:0000313" key="11">
    <source>
        <dbReference type="Proteomes" id="UP000078454"/>
    </source>
</evidence>
<keyword evidence="11" id="KW-1185">Reference proteome</keyword>
<evidence type="ECO:0000313" key="10">
    <source>
        <dbReference type="EMBL" id="OAS21875.1"/>
    </source>
</evidence>
<dbReference type="InterPro" id="IPR025669">
    <property type="entry name" value="AAA_dom"/>
</dbReference>
<dbReference type="InterPro" id="IPR050445">
    <property type="entry name" value="Bact_polysacc_biosynth/exp"/>
</dbReference>
<evidence type="ECO:0000259" key="9">
    <source>
        <dbReference type="Pfam" id="PF13614"/>
    </source>
</evidence>
<accession>A0A198ALD2</accession>
<keyword evidence="7" id="KW-0829">Tyrosine-protein kinase</keyword>
<dbReference type="RefSeq" id="WP_068662339.1">
    <property type="nucleotide sequence ID" value="NZ_LYPB01000047.1"/>
</dbReference>
<dbReference type="InterPro" id="IPR027417">
    <property type="entry name" value="P-loop_NTPase"/>
</dbReference>
<keyword evidence="3" id="KW-0808">Transferase</keyword>
<evidence type="ECO:0000256" key="4">
    <source>
        <dbReference type="ARBA" id="ARBA00022741"/>
    </source>
</evidence>
<sequence>MSNSTNKRPIITHQNPKSPISESYRALRTNIQFSSIDEELRVIMVTSAGPGEGKSTTLINLAVAYAQTDKRVLVIDGDLRKPTMHHTLRVSNRWGLTNLLTNELTIREVLQDTFIPNLQIITSGPIPPNPSEILASKKMTSTIEELKQRFDVILIDAPPAIAVTDSQIISSRSDGVILVVNSDRTKREAVLKAKQNLDNVRARILGVVLNNVDRKNKDAYYYYYYGESQ</sequence>
<dbReference type="GO" id="GO:0004715">
    <property type="term" value="F:non-membrane spanning protein tyrosine kinase activity"/>
    <property type="evidence" value="ECO:0007669"/>
    <property type="project" value="UniProtKB-EC"/>
</dbReference>
<dbReference type="EC" id="2.7.10.2" evidence="2"/>
<dbReference type="InterPro" id="IPR005702">
    <property type="entry name" value="Wzc-like_C"/>
</dbReference>
<feature type="domain" description="AAA" evidence="9">
    <location>
        <begin position="41"/>
        <end position="199"/>
    </location>
</feature>
<evidence type="ECO:0000256" key="2">
    <source>
        <dbReference type="ARBA" id="ARBA00011903"/>
    </source>
</evidence>
<reference evidence="10 11" key="1">
    <citation type="submission" date="2016-05" db="EMBL/GenBank/DDBJ databases">
        <title>Paenibacillus sp. 1ZS3-15 nov., isolated from the rhizosphere soil.</title>
        <authorList>
            <person name="Zhang X.X."/>
            <person name="Zhang J."/>
        </authorList>
    </citation>
    <scope>NUCLEOTIDE SEQUENCE [LARGE SCALE GENOMIC DNA]</scope>
    <source>
        <strain evidence="10 11">1ZS3-15</strain>
    </source>
</reference>
<comment type="caution">
    <text evidence="10">The sequence shown here is derived from an EMBL/GenBank/DDBJ whole genome shotgun (WGS) entry which is preliminary data.</text>
</comment>
<evidence type="ECO:0000256" key="6">
    <source>
        <dbReference type="ARBA" id="ARBA00022840"/>
    </source>
</evidence>
<keyword evidence="6" id="KW-0067">ATP-binding</keyword>
<evidence type="ECO:0000256" key="1">
    <source>
        <dbReference type="ARBA" id="ARBA00007316"/>
    </source>
</evidence>
<keyword evidence="4" id="KW-0547">Nucleotide-binding</keyword>
<comment type="catalytic activity">
    <reaction evidence="8">
        <text>L-tyrosyl-[protein] + ATP = O-phospho-L-tyrosyl-[protein] + ADP + H(+)</text>
        <dbReference type="Rhea" id="RHEA:10596"/>
        <dbReference type="Rhea" id="RHEA-COMP:10136"/>
        <dbReference type="Rhea" id="RHEA-COMP:20101"/>
        <dbReference type="ChEBI" id="CHEBI:15378"/>
        <dbReference type="ChEBI" id="CHEBI:30616"/>
        <dbReference type="ChEBI" id="CHEBI:46858"/>
        <dbReference type="ChEBI" id="CHEBI:61978"/>
        <dbReference type="ChEBI" id="CHEBI:456216"/>
        <dbReference type="EC" id="2.7.10.2"/>
    </reaction>
</comment>
<dbReference type="GO" id="GO:0005886">
    <property type="term" value="C:plasma membrane"/>
    <property type="evidence" value="ECO:0007669"/>
    <property type="project" value="TreeGrafter"/>
</dbReference>
<keyword evidence="5" id="KW-0418">Kinase</keyword>
<dbReference type="NCBIfam" id="TIGR01007">
    <property type="entry name" value="eps_fam"/>
    <property type="match status" value="1"/>
</dbReference>
<proteinExistence type="inferred from homology"/>
<dbReference type="EMBL" id="LYPB01000047">
    <property type="protein sequence ID" value="OAS21875.1"/>
    <property type="molecule type" value="Genomic_DNA"/>
</dbReference>
<dbReference type="Pfam" id="PF13614">
    <property type="entry name" value="AAA_31"/>
    <property type="match status" value="1"/>
</dbReference>
<dbReference type="SUPFAM" id="SSF52540">
    <property type="entry name" value="P-loop containing nucleoside triphosphate hydrolases"/>
    <property type="match status" value="1"/>
</dbReference>
<evidence type="ECO:0000256" key="8">
    <source>
        <dbReference type="ARBA" id="ARBA00051245"/>
    </source>
</evidence>
<dbReference type="STRING" id="1850517.A8708_07010"/>
<name>A0A198ALD2_9BACL</name>
<dbReference type="GO" id="GO:0042802">
    <property type="term" value="F:identical protein binding"/>
    <property type="evidence" value="ECO:0007669"/>
    <property type="project" value="UniProtKB-ARBA"/>
</dbReference>
<evidence type="ECO:0000256" key="5">
    <source>
        <dbReference type="ARBA" id="ARBA00022777"/>
    </source>
</evidence>
<comment type="similarity">
    <text evidence="1">Belongs to the CpsD/CapB family.</text>
</comment>
<dbReference type="GO" id="GO:0005524">
    <property type="term" value="F:ATP binding"/>
    <property type="evidence" value="ECO:0007669"/>
    <property type="project" value="UniProtKB-KW"/>
</dbReference>
<dbReference type="Gene3D" id="3.40.50.300">
    <property type="entry name" value="P-loop containing nucleotide triphosphate hydrolases"/>
    <property type="match status" value="1"/>
</dbReference>